<comment type="caution">
    <text evidence="2">The sequence shown here is derived from an EMBL/GenBank/DDBJ whole genome shotgun (WGS) entry which is preliminary data.</text>
</comment>
<accession>A0A1Q4I2S3</accession>
<feature type="domain" description="VOC" evidence="1">
    <location>
        <begin position="5"/>
        <end position="139"/>
    </location>
</feature>
<gene>
    <name evidence="2" type="ORF">BRW65_02145</name>
</gene>
<name>A0A1Q4I2S3_9MYCO</name>
<evidence type="ECO:0000259" key="1">
    <source>
        <dbReference type="PROSITE" id="PS51819"/>
    </source>
</evidence>
<dbReference type="PANTHER" id="PTHR21366">
    <property type="entry name" value="GLYOXALASE FAMILY PROTEIN"/>
    <property type="match status" value="1"/>
</dbReference>
<dbReference type="EMBL" id="MPNT01000001">
    <property type="protein sequence ID" value="OJZ76243.1"/>
    <property type="molecule type" value="Genomic_DNA"/>
</dbReference>
<dbReference type="InterPro" id="IPR004360">
    <property type="entry name" value="Glyas_Fos-R_dOase_dom"/>
</dbReference>
<evidence type="ECO:0000313" key="3">
    <source>
        <dbReference type="Proteomes" id="UP000186438"/>
    </source>
</evidence>
<sequence length="181" mass="20065">MCIMAFHHVAIATSNLDAAHRFYTEAMGFRLVHVEAGDAPEGDAWFRHVFYDTGDGSLLALFELHGDRYVGMDLAISRGLGLPNWVNHIAFGADDLPSLDAAQDRWLKHGLDVMRVDHGTVISIYTHDPDGNFIERSYWVHQPDAASAQQAESLLRDPNPPRTSPLNIEFFAARGEPVPSA</sequence>
<dbReference type="Gene3D" id="3.10.180.10">
    <property type="entry name" value="2,3-Dihydroxybiphenyl 1,2-Dioxygenase, domain 1"/>
    <property type="match status" value="1"/>
</dbReference>
<keyword evidence="3" id="KW-1185">Reference proteome</keyword>
<dbReference type="InterPro" id="IPR029068">
    <property type="entry name" value="Glyas_Bleomycin-R_OHBP_Dase"/>
</dbReference>
<dbReference type="STRING" id="53378.BRW65_02145"/>
<dbReference type="PROSITE" id="PS51819">
    <property type="entry name" value="VOC"/>
    <property type="match status" value="1"/>
</dbReference>
<dbReference type="InterPro" id="IPR037523">
    <property type="entry name" value="VOC_core"/>
</dbReference>
<dbReference type="AlphaFoldDB" id="A0A1Q4I2S3"/>
<dbReference type="Proteomes" id="UP000186438">
    <property type="component" value="Unassembled WGS sequence"/>
</dbReference>
<protein>
    <recommendedName>
        <fullName evidence="1">VOC domain-containing protein</fullName>
    </recommendedName>
</protein>
<organism evidence="2 3">
    <name type="scientific">Mycobacterium paraffinicum</name>
    <dbReference type="NCBI Taxonomy" id="53378"/>
    <lineage>
        <taxon>Bacteria</taxon>
        <taxon>Bacillati</taxon>
        <taxon>Actinomycetota</taxon>
        <taxon>Actinomycetes</taxon>
        <taxon>Mycobacteriales</taxon>
        <taxon>Mycobacteriaceae</taxon>
        <taxon>Mycobacterium</taxon>
    </lineage>
</organism>
<reference evidence="2 3" key="1">
    <citation type="submission" date="2016-11" db="EMBL/GenBank/DDBJ databases">
        <title>Genome sequences of unsequenced Mycobacteria.</title>
        <authorList>
            <person name="Greninger A.L."/>
            <person name="Fang F."/>
            <person name="Jerome K.R."/>
        </authorList>
    </citation>
    <scope>NUCLEOTIDE SEQUENCE [LARGE SCALE GENOMIC DNA]</scope>
    <source>
        <strain evidence="2 3">M11</strain>
    </source>
</reference>
<dbReference type="CDD" id="cd06587">
    <property type="entry name" value="VOC"/>
    <property type="match status" value="1"/>
</dbReference>
<dbReference type="SUPFAM" id="SSF54593">
    <property type="entry name" value="Glyoxalase/Bleomycin resistance protein/Dihydroxybiphenyl dioxygenase"/>
    <property type="match status" value="1"/>
</dbReference>
<dbReference type="Pfam" id="PF00903">
    <property type="entry name" value="Glyoxalase"/>
    <property type="match status" value="1"/>
</dbReference>
<dbReference type="OrthoDB" id="5242400at2"/>
<dbReference type="InterPro" id="IPR050383">
    <property type="entry name" value="GlyoxalaseI/FosfomycinResist"/>
</dbReference>
<proteinExistence type="predicted"/>
<evidence type="ECO:0000313" key="2">
    <source>
        <dbReference type="EMBL" id="OJZ76243.1"/>
    </source>
</evidence>